<dbReference type="InterPro" id="IPR036890">
    <property type="entry name" value="HATPase_C_sf"/>
</dbReference>
<dbReference type="GO" id="GO:0005524">
    <property type="term" value="F:ATP binding"/>
    <property type="evidence" value="ECO:0007669"/>
    <property type="project" value="UniProtKB-KW"/>
</dbReference>
<dbReference type="PANTHER" id="PTHR24421">
    <property type="entry name" value="NITRATE/NITRITE SENSOR PROTEIN NARX-RELATED"/>
    <property type="match status" value="1"/>
</dbReference>
<feature type="coiled-coil region" evidence="9">
    <location>
        <begin position="166"/>
        <end position="196"/>
    </location>
</feature>
<feature type="transmembrane region" description="Helical" evidence="10">
    <location>
        <begin position="85"/>
        <end position="104"/>
    </location>
</feature>
<keyword evidence="5" id="KW-0547">Nucleotide-binding</keyword>
<comment type="caution">
    <text evidence="12">The sequence shown here is derived from an EMBL/GenBank/DDBJ whole genome shotgun (WGS) entry which is preliminary data.</text>
</comment>
<evidence type="ECO:0000256" key="6">
    <source>
        <dbReference type="ARBA" id="ARBA00022777"/>
    </source>
</evidence>
<evidence type="ECO:0000256" key="1">
    <source>
        <dbReference type="ARBA" id="ARBA00000085"/>
    </source>
</evidence>
<dbReference type="Pfam" id="PF07730">
    <property type="entry name" value="HisKA_3"/>
    <property type="match status" value="1"/>
</dbReference>
<feature type="transmembrane region" description="Helical" evidence="10">
    <location>
        <begin position="12"/>
        <end position="32"/>
    </location>
</feature>
<dbReference type="InterPro" id="IPR011712">
    <property type="entry name" value="Sig_transdc_His_kin_sub3_dim/P"/>
</dbReference>
<feature type="transmembrane region" description="Helical" evidence="10">
    <location>
        <begin position="111"/>
        <end position="128"/>
    </location>
</feature>
<keyword evidence="13" id="KW-1185">Reference proteome</keyword>
<evidence type="ECO:0000313" key="13">
    <source>
        <dbReference type="Proteomes" id="UP000606172"/>
    </source>
</evidence>
<feature type="transmembrane region" description="Helical" evidence="10">
    <location>
        <begin position="61"/>
        <end position="79"/>
    </location>
</feature>
<evidence type="ECO:0000256" key="8">
    <source>
        <dbReference type="ARBA" id="ARBA00023012"/>
    </source>
</evidence>
<dbReference type="SUPFAM" id="SSF55874">
    <property type="entry name" value="ATPase domain of HSP90 chaperone/DNA topoisomerase II/histidine kinase"/>
    <property type="match status" value="1"/>
</dbReference>
<dbReference type="InterPro" id="IPR050482">
    <property type="entry name" value="Sensor_HK_TwoCompSys"/>
</dbReference>
<keyword evidence="4" id="KW-0808">Transferase</keyword>
<feature type="transmembrane region" description="Helical" evidence="10">
    <location>
        <begin position="134"/>
        <end position="153"/>
    </location>
</feature>
<evidence type="ECO:0000256" key="3">
    <source>
        <dbReference type="ARBA" id="ARBA00022553"/>
    </source>
</evidence>
<accession>A0A919RI99</accession>
<organism evidence="12 13">
    <name type="scientific">Sinosporangium siamense</name>
    <dbReference type="NCBI Taxonomy" id="1367973"/>
    <lineage>
        <taxon>Bacteria</taxon>
        <taxon>Bacillati</taxon>
        <taxon>Actinomycetota</taxon>
        <taxon>Actinomycetes</taxon>
        <taxon>Streptosporangiales</taxon>
        <taxon>Streptosporangiaceae</taxon>
        <taxon>Sinosporangium</taxon>
    </lineage>
</organism>
<dbReference type="Proteomes" id="UP000606172">
    <property type="component" value="Unassembled WGS sequence"/>
</dbReference>
<dbReference type="AlphaFoldDB" id="A0A919RI99"/>
<keyword evidence="8" id="KW-0902">Two-component regulatory system</keyword>
<keyword evidence="7" id="KW-0067">ATP-binding</keyword>
<evidence type="ECO:0000313" key="12">
    <source>
        <dbReference type="EMBL" id="GII94390.1"/>
    </source>
</evidence>
<keyword evidence="10" id="KW-1133">Transmembrane helix</keyword>
<dbReference type="EMBL" id="BOOW01000029">
    <property type="protein sequence ID" value="GII94390.1"/>
    <property type="molecule type" value="Genomic_DNA"/>
</dbReference>
<dbReference type="RefSeq" id="WP_204028833.1">
    <property type="nucleotide sequence ID" value="NZ_BOOW01000029.1"/>
</dbReference>
<evidence type="ECO:0000256" key="10">
    <source>
        <dbReference type="SAM" id="Phobius"/>
    </source>
</evidence>
<gene>
    <name evidence="12" type="ORF">Ssi02_46210</name>
</gene>
<keyword evidence="9" id="KW-0175">Coiled coil</keyword>
<dbReference type="Gene3D" id="3.30.565.10">
    <property type="entry name" value="Histidine kinase-like ATPase, C-terminal domain"/>
    <property type="match status" value="1"/>
</dbReference>
<feature type="transmembrane region" description="Helical" evidence="10">
    <location>
        <begin position="38"/>
        <end position="56"/>
    </location>
</feature>
<keyword evidence="10" id="KW-0812">Transmembrane</keyword>
<dbReference type="CDD" id="cd16917">
    <property type="entry name" value="HATPase_UhpB-NarQ-NarX-like"/>
    <property type="match status" value="1"/>
</dbReference>
<evidence type="ECO:0000259" key="11">
    <source>
        <dbReference type="Pfam" id="PF07730"/>
    </source>
</evidence>
<dbReference type="GO" id="GO:0016020">
    <property type="term" value="C:membrane"/>
    <property type="evidence" value="ECO:0007669"/>
    <property type="project" value="InterPro"/>
</dbReference>
<dbReference type="PANTHER" id="PTHR24421:SF10">
    <property type="entry name" value="NITRATE_NITRITE SENSOR PROTEIN NARQ"/>
    <property type="match status" value="1"/>
</dbReference>
<protein>
    <recommendedName>
        <fullName evidence="2">histidine kinase</fullName>
        <ecNumber evidence="2">2.7.13.3</ecNumber>
    </recommendedName>
</protein>
<sequence>MSRLTAKWAEVLRIVSWVVACCMFVLNVGLLVNDFHMPPILVLPLAAACSVPIVICRRQPLAAWGLLYVGMLVTASLAAQPALLWPWLAIPSAVYLRALFVLGLRGPRRQSVGIWGLTMLGGLLTVTRGVSEEISGPVILQIVAVLTLIPLVVGDNLRTRRLAQAHAAEQEQISAVERARRELLEERARIAREMHDVVAHHMSVIAVQASSAPTRLGGVSAGAAREFDSIGSAARESLAEMRRLLGVLRSDDDSGPPRAPLPGLGQLDALVETARRAGTPVETAMSGLPAALPGVTELAVYRIVQEALSNVLRHAPGAATRVALTGNGTLLRVVVENDPRPGGGGEPMGAGHGLVGMRERADMLGGELLAGPTPKGGWRVEATVPVVSVEPERNQR</sequence>
<proteinExistence type="predicted"/>
<name>A0A919RI99_9ACTN</name>
<evidence type="ECO:0000256" key="7">
    <source>
        <dbReference type="ARBA" id="ARBA00022840"/>
    </source>
</evidence>
<keyword evidence="10" id="KW-0472">Membrane</keyword>
<feature type="domain" description="Signal transduction histidine kinase subgroup 3 dimerisation and phosphoacceptor" evidence="11">
    <location>
        <begin position="186"/>
        <end position="252"/>
    </location>
</feature>
<dbReference type="GO" id="GO:0046983">
    <property type="term" value="F:protein dimerization activity"/>
    <property type="evidence" value="ECO:0007669"/>
    <property type="project" value="InterPro"/>
</dbReference>
<evidence type="ECO:0000256" key="5">
    <source>
        <dbReference type="ARBA" id="ARBA00022741"/>
    </source>
</evidence>
<evidence type="ECO:0000256" key="4">
    <source>
        <dbReference type="ARBA" id="ARBA00022679"/>
    </source>
</evidence>
<dbReference type="EC" id="2.7.13.3" evidence="2"/>
<dbReference type="GO" id="GO:0000155">
    <property type="term" value="F:phosphorelay sensor kinase activity"/>
    <property type="evidence" value="ECO:0007669"/>
    <property type="project" value="InterPro"/>
</dbReference>
<dbReference type="Gene3D" id="1.20.5.1930">
    <property type="match status" value="1"/>
</dbReference>
<keyword evidence="3" id="KW-0597">Phosphoprotein</keyword>
<evidence type="ECO:0000256" key="2">
    <source>
        <dbReference type="ARBA" id="ARBA00012438"/>
    </source>
</evidence>
<reference evidence="12" key="1">
    <citation type="submission" date="2021-01" db="EMBL/GenBank/DDBJ databases">
        <title>Whole genome shotgun sequence of Sinosporangium siamense NBRC 109515.</title>
        <authorList>
            <person name="Komaki H."/>
            <person name="Tamura T."/>
        </authorList>
    </citation>
    <scope>NUCLEOTIDE SEQUENCE</scope>
    <source>
        <strain evidence="12">NBRC 109515</strain>
    </source>
</reference>
<comment type="catalytic activity">
    <reaction evidence="1">
        <text>ATP + protein L-histidine = ADP + protein N-phospho-L-histidine.</text>
        <dbReference type="EC" id="2.7.13.3"/>
    </reaction>
</comment>
<keyword evidence="6 12" id="KW-0418">Kinase</keyword>
<evidence type="ECO:0000256" key="9">
    <source>
        <dbReference type="SAM" id="Coils"/>
    </source>
</evidence>